<dbReference type="InterPro" id="IPR040079">
    <property type="entry name" value="Glutathione_S-Trfase"/>
</dbReference>
<evidence type="ECO:0000256" key="1">
    <source>
        <dbReference type="RuleBase" id="RU003494"/>
    </source>
</evidence>
<accession>A0A9D7FDK7</accession>
<evidence type="ECO:0000313" key="5">
    <source>
        <dbReference type="Proteomes" id="UP000886602"/>
    </source>
</evidence>
<dbReference type="SUPFAM" id="SSF52833">
    <property type="entry name" value="Thioredoxin-like"/>
    <property type="match status" value="1"/>
</dbReference>
<dbReference type="Gene3D" id="1.20.1050.10">
    <property type="match status" value="1"/>
</dbReference>
<dbReference type="SFLD" id="SFLDG00358">
    <property type="entry name" value="Main_(cytGST)"/>
    <property type="match status" value="1"/>
</dbReference>
<dbReference type="SFLD" id="SFLDS00019">
    <property type="entry name" value="Glutathione_Transferase_(cytos"/>
    <property type="match status" value="1"/>
</dbReference>
<dbReference type="CDD" id="cd03188">
    <property type="entry name" value="GST_C_Beta"/>
    <property type="match status" value="1"/>
</dbReference>
<dbReference type="InterPro" id="IPR036249">
    <property type="entry name" value="Thioredoxin-like_sf"/>
</dbReference>
<dbReference type="Pfam" id="PF00043">
    <property type="entry name" value="GST_C"/>
    <property type="match status" value="1"/>
</dbReference>
<dbReference type="PANTHER" id="PTHR44051:SF8">
    <property type="entry name" value="GLUTATHIONE S-TRANSFERASE GSTA"/>
    <property type="match status" value="1"/>
</dbReference>
<comment type="caution">
    <text evidence="4">The sequence shown here is derived from an EMBL/GenBank/DDBJ whole genome shotgun (WGS) entry which is preliminary data.</text>
</comment>
<gene>
    <name evidence="4" type="primary">gstA</name>
    <name evidence="4" type="ORF">IPJ48_11785</name>
</gene>
<evidence type="ECO:0000259" key="3">
    <source>
        <dbReference type="PROSITE" id="PS50405"/>
    </source>
</evidence>
<dbReference type="SUPFAM" id="SSF47616">
    <property type="entry name" value="GST C-terminal domain-like"/>
    <property type="match status" value="1"/>
</dbReference>
<dbReference type="Gene3D" id="3.40.30.10">
    <property type="entry name" value="Glutaredoxin"/>
    <property type="match status" value="1"/>
</dbReference>
<evidence type="ECO:0000313" key="4">
    <source>
        <dbReference type="EMBL" id="MBK7423717.1"/>
    </source>
</evidence>
<dbReference type="Pfam" id="PF02798">
    <property type="entry name" value="GST_N"/>
    <property type="match status" value="1"/>
</dbReference>
<feature type="domain" description="GST N-terminal" evidence="2">
    <location>
        <begin position="1"/>
        <end position="82"/>
    </location>
</feature>
<dbReference type="EC" id="2.5.1.18" evidence="4"/>
<dbReference type="PANTHER" id="PTHR44051">
    <property type="entry name" value="GLUTATHIONE S-TRANSFERASE-RELATED"/>
    <property type="match status" value="1"/>
</dbReference>
<dbReference type="InterPro" id="IPR004045">
    <property type="entry name" value="Glutathione_S-Trfase_N"/>
</dbReference>
<dbReference type="EMBL" id="JADJNC010000017">
    <property type="protein sequence ID" value="MBK7423717.1"/>
    <property type="molecule type" value="Genomic_DNA"/>
</dbReference>
<dbReference type="GO" id="GO:0004364">
    <property type="term" value="F:glutathione transferase activity"/>
    <property type="evidence" value="ECO:0007669"/>
    <property type="project" value="UniProtKB-EC"/>
</dbReference>
<dbReference type="InterPro" id="IPR036282">
    <property type="entry name" value="Glutathione-S-Trfase_C_sf"/>
</dbReference>
<reference evidence="4" key="1">
    <citation type="submission" date="2020-10" db="EMBL/GenBank/DDBJ databases">
        <title>Connecting structure to function with the recovery of over 1000 high-quality activated sludge metagenome-assembled genomes encoding full-length rRNA genes using long-read sequencing.</title>
        <authorList>
            <person name="Singleton C.M."/>
            <person name="Petriglieri F."/>
            <person name="Kristensen J.M."/>
            <person name="Kirkegaard R.H."/>
            <person name="Michaelsen T.Y."/>
            <person name="Andersen M.H."/>
            <person name="Karst S.M."/>
            <person name="Dueholm M.S."/>
            <person name="Nielsen P.H."/>
            <person name="Albertsen M."/>
        </authorList>
    </citation>
    <scope>NUCLEOTIDE SEQUENCE</scope>
    <source>
        <strain evidence="4">EsbW_18-Q3-R4-48_MAXAC.044</strain>
    </source>
</reference>
<sequence length="279" mass="31022">MKLYFAPGTCSFSPHIALREAGIDVELVRVDIKKHVLAADGRDFSTINPRGYVPVLELDNGVRLTEGPAIVQYIADLKPESGLAPRAGTLERYQLQEWLGFINSEVHKGFSPLFNPATPAEYKSIALKNLSNRLDYIAGHLAKNEYLMGQNFTVADGYLFTVLGWLHWVGLDIKQWPALSAFVERIASRASVSDALAAERLKNDLCDLARRGGKKCRGPAPGSDCSNESQSHSGFRHCAGMKVWEVFIHSWSSPVSDENLRARYFNELAPEQMPPPTHR</sequence>
<protein>
    <submittedName>
        <fullName evidence="4">Glutathione transferase GstA</fullName>
        <ecNumber evidence="4">2.5.1.18</ecNumber>
    </submittedName>
</protein>
<comment type="similarity">
    <text evidence="1">Belongs to the GST superfamily.</text>
</comment>
<feature type="domain" description="GST C-terminal" evidence="3">
    <location>
        <begin position="88"/>
        <end position="205"/>
    </location>
</feature>
<organism evidence="4 5">
    <name type="scientific">Candidatus Propionivibrio dominans</name>
    <dbReference type="NCBI Taxonomy" id="2954373"/>
    <lineage>
        <taxon>Bacteria</taxon>
        <taxon>Pseudomonadati</taxon>
        <taxon>Pseudomonadota</taxon>
        <taxon>Betaproteobacteria</taxon>
        <taxon>Rhodocyclales</taxon>
        <taxon>Rhodocyclaceae</taxon>
        <taxon>Propionivibrio</taxon>
    </lineage>
</organism>
<dbReference type="AlphaFoldDB" id="A0A9D7FDK7"/>
<dbReference type="SFLD" id="SFLDG01150">
    <property type="entry name" value="Main.1:_Beta-like"/>
    <property type="match status" value="1"/>
</dbReference>
<evidence type="ECO:0000259" key="2">
    <source>
        <dbReference type="PROSITE" id="PS50404"/>
    </source>
</evidence>
<dbReference type="CDD" id="cd03057">
    <property type="entry name" value="GST_N_Beta"/>
    <property type="match status" value="1"/>
</dbReference>
<dbReference type="InterPro" id="IPR004046">
    <property type="entry name" value="GST_C"/>
</dbReference>
<name>A0A9D7FDK7_9RHOO</name>
<dbReference type="PROSITE" id="PS50404">
    <property type="entry name" value="GST_NTER"/>
    <property type="match status" value="1"/>
</dbReference>
<dbReference type="PROSITE" id="PS50405">
    <property type="entry name" value="GST_CTER"/>
    <property type="match status" value="1"/>
</dbReference>
<dbReference type="InterPro" id="IPR010987">
    <property type="entry name" value="Glutathione-S-Trfase_C-like"/>
</dbReference>
<keyword evidence="4" id="KW-0808">Transferase</keyword>
<dbReference type="Proteomes" id="UP000886602">
    <property type="component" value="Unassembled WGS sequence"/>
</dbReference>
<dbReference type="NCBIfam" id="NF007831">
    <property type="entry name" value="PRK10542.1"/>
    <property type="match status" value="1"/>
</dbReference>
<proteinExistence type="inferred from homology"/>